<feature type="transmembrane region" description="Helical" evidence="9">
    <location>
        <begin position="110"/>
        <end position="130"/>
    </location>
</feature>
<feature type="transmembrane region" description="Helical" evidence="9">
    <location>
        <begin position="201"/>
        <end position="218"/>
    </location>
</feature>
<dbReference type="CDD" id="cd16917">
    <property type="entry name" value="HATPase_UhpB-NarQ-NarX-like"/>
    <property type="match status" value="1"/>
</dbReference>
<evidence type="ECO:0000259" key="10">
    <source>
        <dbReference type="Pfam" id="PF07730"/>
    </source>
</evidence>
<accession>A0A4Y9R757</accession>
<dbReference type="AlphaFoldDB" id="A0A4Y9R757"/>
<feature type="domain" description="Putative sensor" evidence="11">
    <location>
        <begin position="38"/>
        <end position="234"/>
    </location>
</feature>
<dbReference type="GO" id="GO:0016020">
    <property type="term" value="C:membrane"/>
    <property type="evidence" value="ECO:0007669"/>
    <property type="project" value="InterPro"/>
</dbReference>
<evidence type="ECO:0000256" key="4">
    <source>
        <dbReference type="ARBA" id="ARBA00022679"/>
    </source>
</evidence>
<feature type="domain" description="Signal transduction histidine kinase subgroup 3 dimerisation and phosphoacceptor" evidence="10">
    <location>
        <begin position="265"/>
        <end position="328"/>
    </location>
</feature>
<dbReference type="SUPFAM" id="SSF55874">
    <property type="entry name" value="ATPase domain of HSP90 chaperone/DNA topoisomerase II/histidine kinase"/>
    <property type="match status" value="1"/>
</dbReference>
<feature type="transmembrane region" description="Helical" evidence="9">
    <location>
        <begin position="64"/>
        <end position="89"/>
    </location>
</feature>
<keyword evidence="7" id="KW-0067">ATP-binding</keyword>
<evidence type="ECO:0000313" key="12">
    <source>
        <dbReference type="EMBL" id="TFV99275.1"/>
    </source>
</evidence>
<keyword evidence="6 12" id="KW-0418">Kinase</keyword>
<keyword evidence="4" id="KW-0808">Transferase</keyword>
<evidence type="ECO:0000256" key="2">
    <source>
        <dbReference type="ARBA" id="ARBA00012438"/>
    </source>
</evidence>
<keyword evidence="13" id="KW-1185">Reference proteome</keyword>
<evidence type="ECO:0000256" key="5">
    <source>
        <dbReference type="ARBA" id="ARBA00022741"/>
    </source>
</evidence>
<keyword evidence="8" id="KW-0902">Two-component regulatory system</keyword>
<keyword evidence="9" id="KW-1133">Transmembrane helix</keyword>
<proteinExistence type="predicted"/>
<dbReference type="PANTHER" id="PTHR24421:SF10">
    <property type="entry name" value="NITRATE_NITRITE SENSOR PROTEIN NARQ"/>
    <property type="match status" value="1"/>
</dbReference>
<name>A0A4Y9R757_9MICO</name>
<keyword evidence="9" id="KW-0472">Membrane</keyword>
<dbReference type="Gene3D" id="1.20.5.1930">
    <property type="match status" value="1"/>
</dbReference>
<dbReference type="Pfam" id="PF13796">
    <property type="entry name" value="Sensor"/>
    <property type="match status" value="1"/>
</dbReference>
<dbReference type="InterPro" id="IPR011712">
    <property type="entry name" value="Sig_transdc_His_kin_sub3_dim/P"/>
</dbReference>
<reference evidence="12 13" key="1">
    <citation type="journal article" date="2018" name="J. Microbiol.">
        <title>Leifsonia flava sp. nov., a novel actinobacterium isolated from the rhizosphere of Aquilegia viridiflora.</title>
        <authorList>
            <person name="Cai Y."/>
            <person name="Tao W.Z."/>
            <person name="Ma Y.J."/>
            <person name="Cheng J."/>
            <person name="Zhang M.Y."/>
            <person name="Zhang Y.X."/>
        </authorList>
    </citation>
    <scope>NUCLEOTIDE SEQUENCE [LARGE SCALE GENOMIC DNA]</scope>
    <source>
        <strain evidence="12 13">SYP-B2174</strain>
    </source>
</reference>
<evidence type="ECO:0000256" key="9">
    <source>
        <dbReference type="SAM" id="Phobius"/>
    </source>
</evidence>
<dbReference type="InterPro" id="IPR025828">
    <property type="entry name" value="Put_sensor_dom"/>
</dbReference>
<dbReference type="PANTHER" id="PTHR24421">
    <property type="entry name" value="NITRATE/NITRITE SENSOR PROTEIN NARX-RELATED"/>
    <property type="match status" value="1"/>
</dbReference>
<evidence type="ECO:0000259" key="11">
    <source>
        <dbReference type="Pfam" id="PF13796"/>
    </source>
</evidence>
<keyword evidence="9" id="KW-0812">Transmembrane</keyword>
<evidence type="ECO:0000313" key="13">
    <source>
        <dbReference type="Proteomes" id="UP000298127"/>
    </source>
</evidence>
<dbReference type="GO" id="GO:0046983">
    <property type="term" value="F:protein dimerization activity"/>
    <property type="evidence" value="ECO:0007669"/>
    <property type="project" value="InterPro"/>
</dbReference>
<feature type="transmembrane region" description="Helical" evidence="9">
    <location>
        <begin position="136"/>
        <end position="165"/>
    </location>
</feature>
<keyword evidence="5" id="KW-0547">Nucleotide-binding</keyword>
<evidence type="ECO:0000256" key="8">
    <source>
        <dbReference type="ARBA" id="ARBA00023012"/>
    </source>
</evidence>
<protein>
    <recommendedName>
        <fullName evidence="2">histidine kinase</fullName>
        <ecNumber evidence="2">2.7.13.3</ecNumber>
    </recommendedName>
</protein>
<dbReference type="Pfam" id="PF07730">
    <property type="entry name" value="HisKA_3"/>
    <property type="match status" value="1"/>
</dbReference>
<evidence type="ECO:0000256" key="1">
    <source>
        <dbReference type="ARBA" id="ARBA00000085"/>
    </source>
</evidence>
<dbReference type="Proteomes" id="UP000298127">
    <property type="component" value="Unassembled WGS sequence"/>
</dbReference>
<evidence type="ECO:0000256" key="7">
    <source>
        <dbReference type="ARBA" id="ARBA00022840"/>
    </source>
</evidence>
<feature type="transmembrane region" description="Helical" evidence="9">
    <location>
        <begin position="36"/>
        <end position="58"/>
    </location>
</feature>
<dbReference type="InterPro" id="IPR036890">
    <property type="entry name" value="HATPase_C_sf"/>
</dbReference>
<keyword evidence="3" id="KW-0597">Phosphoprotein</keyword>
<comment type="catalytic activity">
    <reaction evidence="1">
        <text>ATP + protein L-histidine = ADP + protein N-phospho-L-histidine.</text>
        <dbReference type="EC" id="2.7.13.3"/>
    </reaction>
</comment>
<dbReference type="RefSeq" id="WP_135119766.1">
    <property type="nucleotide sequence ID" value="NZ_SPQZ01000002.1"/>
</dbReference>
<comment type="caution">
    <text evidence="12">The sequence shown here is derived from an EMBL/GenBank/DDBJ whole genome shotgun (WGS) entry which is preliminary data.</text>
</comment>
<dbReference type="EC" id="2.7.13.3" evidence="2"/>
<organism evidence="12 13">
    <name type="scientific">Orlajensenia leifsoniae</name>
    <dbReference type="NCBI Taxonomy" id="2561933"/>
    <lineage>
        <taxon>Bacteria</taxon>
        <taxon>Bacillati</taxon>
        <taxon>Actinomycetota</taxon>
        <taxon>Actinomycetes</taxon>
        <taxon>Micrococcales</taxon>
        <taxon>Microbacteriaceae</taxon>
        <taxon>Orlajensenia</taxon>
    </lineage>
</organism>
<dbReference type="Gene3D" id="3.30.565.10">
    <property type="entry name" value="Histidine kinase-like ATPase, C-terminal domain"/>
    <property type="match status" value="1"/>
</dbReference>
<sequence length="482" mass="52202">MSTDTAATAVATPTPSARPSRWAGYGSLWRRVPQELGFLLLTMPIAIIGLSIVAPLFWTGIGSLVLVFGIFIVIASLYVSRGFGVLELVRLRWSGRPAIRQPLWRPRTDGAGFWGTFIFGPVADGHYWLYLLHTMIISPIISIVSWTVTVVWVSIGLGGISFWIWARYIPMGDREFWVHDVVLDWMFPGNTWQFDSMAGEIVFEFILGVLFLITLPFVTRSLTLMHQGVARGLLGGWRSEELRREVADLSASRGAAVAAEDRSLRRLERDIHDGPQQRLVRLQMDLAAAERRLDTDPEAAKTLLAEARLQAHDTLEELRALSRGFAPPILQDRGLVSALDSLATRSPVPVRLESTLGTELRLPGEIERSAYFVAAELVTNAVKHAGATSIRLVISTRGDSVTDADSGAGSVAAAAASVPQWLDLWVIDDGIGGAATVDGHGLSGLEERLTGLRGVLVIDSPVGGPTTIGAHIPLPGEGAALS</sequence>
<evidence type="ECO:0000256" key="3">
    <source>
        <dbReference type="ARBA" id="ARBA00022553"/>
    </source>
</evidence>
<evidence type="ECO:0000256" key="6">
    <source>
        <dbReference type="ARBA" id="ARBA00022777"/>
    </source>
</evidence>
<dbReference type="GO" id="GO:0000155">
    <property type="term" value="F:phosphorelay sensor kinase activity"/>
    <property type="evidence" value="ECO:0007669"/>
    <property type="project" value="InterPro"/>
</dbReference>
<dbReference type="GO" id="GO:0005524">
    <property type="term" value="F:ATP binding"/>
    <property type="evidence" value="ECO:0007669"/>
    <property type="project" value="UniProtKB-KW"/>
</dbReference>
<gene>
    <name evidence="12" type="ORF">E4M00_07230</name>
</gene>
<dbReference type="InterPro" id="IPR050482">
    <property type="entry name" value="Sensor_HK_TwoCompSys"/>
</dbReference>
<dbReference type="EMBL" id="SPQZ01000002">
    <property type="protein sequence ID" value="TFV99275.1"/>
    <property type="molecule type" value="Genomic_DNA"/>
</dbReference>